<reference evidence="2" key="2">
    <citation type="submission" date="2025-09" db="UniProtKB">
        <authorList>
            <consortium name="Ensembl"/>
        </authorList>
    </citation>
    <scope>IDENTIFICATION</scope>
</reference>
<organism evidence="2 3">
    <name type="scientific">Apteryx owenii</name>
    <name type="common">Little spotted kiwi</name>
    <dbReference type="NCBI Taxonomy" id="8824"/>
    <lineage>
        <taxon>Eukaryota</taxon>
        <taxon>Metazoa</taxon>
        <taxon>Chordata</taxon>
        <taxon>Craniata</taxon>
        <taxon>Vertebrata</taxon>
        <taxon>Euteleostomi</taxon>
        <taxon>Archelosauria</taxon>
        <taxon>Archosauria</taxon>
        <taxon>Dinosauria</taxon>
        <taxon>Saurischia</taxon>
        <taxon>Theropoda</taxon>
        <taxon>Coelurosauria</taxon>
        <taxon>Aves</taxon>
        <taxon>Palaeognathae</taxon>
        <taxon>Apterygiformes</taxon>
        <taxon>Apterygidae</taxon>
        <taxon>Apteryx</taxon>
    </lineage>
</organism>
<keyword evidence="1" id="KW-0472">Membrane</keyword>
<dbReference type="AlphaFoldDB" id="A0A8B9QBW8"/>
<name>A0A8B9QBW8_APTOW</name>
<feature type="transmembrane region" description="Helical" evidence="1">
    <location>
        <begin position="43"/>
        <end position="63"/>
    </location>
</feature>
<protein>
    <submittedName>
        <fullName evidence="2">Uncharacterized protein</fullName>
    </submittedName>
</protein>
<evidence type="ECO:0000313" key="3">
    <source>
        <dbReference type="Proteomes" id="UP000694424"/>
    </source>
</evidence>
<evidence type="ECO:0000256" key="1">
    <source>
        <dbReference type="SAM" id="Phobius"/>
    </source>
</evidence>
<reference evidence="2" key="1">
    <citation type="submission" date="2025-08" db="UniProtKB">
        <authorList>
            <consortium name="Ensembl"/>
        </authorList>
    </citation>
    <scope>IDENTIFICATION</scope>
</reference>
<proteinExistence type="predicted"/>
<dbReference type="Ensembl" id="ENSAOWT00000025298.1">
    <property type="protein sequence ID" value="ENSAOWP00000022334.1"/>
    <property type="gene ID" value="ENSAOWG00000015082.1"/>
</dbReference>
<keyword evidence="3" id="KW-1185">Reference proteome</keyword>
<keyword evidence="1" id="KW-1133">Transmembrane helix</keyword>
<accession>A0A8B9QBW8</accession>
<dbReference type="Proteomes" id="UP000694424">
    <property type="component" value="Unplaced"/>
</dbReference>
<keyword evidence="1" id="KW-0812">Transmembrane</keyword>
<sequence>MAARTVQTFPRRPAQFRPTSASAFLFSAFEIVLKGKEKFLKSLFFFLLFLFPSTVPQHIFPAFHAPLPIDMRHQEGRYHYEPHSIHAIHG</sequence>
<evidence type="ECO:0000313" key="2">
    <source>
        <dbReference type="Ensembl" id="ENSAOWP00000022334.1"/>
    </source>
</evidence>